<evidence type="ECO:0000256" key="1">
    <source>
        <dbReference type="ARBA" id="ARBA00003237"/>
    </source>
</evidence>
<feature type="binding site" evidence="10">
    <location>
        <begin position="237"/>
        <end position="239"/>
    </location>
    <ligand>
        <name>substrate</name>
    </ligand>
</feature>
<evidence type="ECO:0000256" key="5">
    <source>
        <dbReference type="ARBA" id="ARBA00022642"/>
    </source>
</evidence>
<evidence type="ECO:0000256" key="2">
    <source>
        <dbReference type="ARBA" id="ARBA00004893"/>
    </source>
</evidence>
<dbReference type="Pfam" id="PF01729">
    <property type="entry name" value="QRPTase_C"/>
    <property type="match status" value="1"/>
</dbReference>
<dbReference type="FunFam" id="3.90.1170.20:FF:000001">
    <property type="entry name" value="Nicotinate-nucleotide diphosphorylase (Carboxylating)"/>
    <property type="match status" value="1"/>
</dbReference>
<keyword evidence="7 9" id="KW-0808">Transferase</keyword>
<dbReference type="KEGG" id="mefw:F1737_11015"/>
<gene>
    <name evidence="13" type="ORF">F1737_11015</name>
</gene>
<dbReference type="PANTHER" id="PTHR32179">
    <property type="entry name" value="NICOTINATE-NUCLEOTIDE PYROPHOSPHORYLASE [CARBOXYLATING]"/>
    <property type="match status" value="1"/>
</dbReference>
<organism evidence="13 14">
    <name type="scientific">Methanochimaera problematica</name>
    <dbReference type="NCBI Taxonomy" id="2609417"/>
    <lineage>
        <taxon>Archaea</taxon>
        <taxon>Methanobacteriati</taxon>
        <taxon>Methanobacteriota</taxon>
        <taxon>Stenosarchaea group</taxon>
        <taxon>Methanomicrobia</taxon>
        <taxon>Methanomicrobiales</taxon>
        <taxon>Methanomicrobiaceae</taxon>
        <taxon>Methanochimaera</taxon>
    </lineage>
</organism>
<dbReference type="GO" id="GO:0034213">
    <property type="term" value="P:quinolinate catabolic process"/>
    <property type="evidence" value="ECO:0007669"/>
    <property type="project" value="TreeGrafter"/>
</dbReference>
<dbReference type="CDD" id="cd01572">
    <property type="entry name" value="QPRTase"/>
    <property type="match status" value="1"/>
</dbReference>
<dbReference type="NCBIfam" id="TIGR00078">
    <property type="entry name" value="nadC"/>
    <property type="match status" value="1"/>
</dbReference>
<dbReference type="AlphaFoldDB" id="A0AA97FE38"/>
<dbReference type="Proteomes" id="UP001301797">
    <property type="component" value="Chromosome"/>
</dbReference>
<dbReference type="InterPro" id="IPR036068">
    <property type="entry name" value="Nicotinate_pribotase-like_C"/>
</dbReference>
<comment type="function">
    <text evidence="1 9">Involved in the catabolism of quinolinic acid (QA).</text>
</comment>
<comment type="similarity">
    <text evidence="3 9">Belongs to the NadC/ModD family.</text>
</comment>
<dbReference type="InterPro" id="IPR027277">
    <property type="entry name" value="NadC/ModD"/>
</dbReference>
<feature type="binding site" evidence="10">
    <location>
        <position position="188"/>
    </location>
    <ligand>
        <name>substrate</name>
    </ligand>
</feature>
<comment type="catalytic activity">
    <reaction evidence="8 9">
        <text>nicotinate beta-D-ribonucleotide + CO2 + diphosphate = quinolinate + 5-phospho-alpha-D-ribose 1-diphosphate + 2 H(+)</text>
        <dbReference type="Rhea" id="RHEA:12733"/>
        <dbReference type="ChEBI" id="CHEBI:15378"/>
        <dbReference type="ChEBI" id="CHEBI:16526"/>
        <dbReference type="ChEBI" id="CHEBI:29959"/>
        <dbReference type="ChEBI" id="CHEBI:33019"/>
        <dbReference type="ChEBI" id="CHEBI:57502"/>
        <dbReference type="ChEBI" id="CHEBI:58017"/>
        <dbReference type="EC" id="2.4.2.19"/>
    </reaction>
</comment>
<dbReference type="Gene3D" id="3.20.20.70">
    <property type="entry name" value="Aldolase class I"/>
    <property type="match status" value="1"/>
</dbReference>
<dbReference type="InterPro" id="IPR002638">
    <property type="entry name" value="Quinolinate_PRibosylTrfase_C"/>
</dbReference>
<dbReference type="Pfam" id="PF02749">
    <property type="entry name" value="QRPTase_N"/>
    <property type="match status" value="1"/>
</dbReference>
<dbReference type="GO" id="GO:0005737">
    <property type="term" value="C:cytoplasm"/>
    <property type="evidence" value="ECO:0007669"/>
    <property type="project" value="TreeGrafter"/>
</dbReference>
<dbReference type="EMBL" id="CP043875">
    <property type="protein sequence ID" value="WOF17172.1"/>
    <property type="molecule type" value="Genomic_DNA"/>
</dbReference>
<accession>A0AA97FE38</accession>
<dbReference type="GeneID" id="85230706"/>
<dbReference type="InterPro" id="IPR037128">
    <property type="entry name" value="Quinolinate_PRibosylTase_N_sf"/>
</dbReference>
<evidence type="ECO:0000313" key="14">
    <source>
        <dbReference type="Proteomes" id="UP001301797"/>
    </source>
</evidence>
<feature type="binding site" evidence="10">
    <location>
        <begin position="258"/>
        <end position="260"/>
    </location>
    <ligand>
        <name>substrate</name>
    </ligand>
</feature>
<dbReference type="GO" id="GO:0009435">
    <property type="term" value="P:NAD+ biosynthetic process"/>
    <property type="evidence" value="ECO:0007669"/>
    <property type="project" value="InterPro"/>
</dbReference>
<evidence type="ECO:0000256" key="9">
    <source>
        <dbReference type="PIRNR" id="PIRNR006250"/>
    </source>
</evidence>
<dbReference type="SUPFAM" id="SSF54675">
    <property type="entry name" value="Nicotinate/Quinolinate PRTase N-terminal domain-like"/>
    <property type="match status" value="1"/>
</dbReference>
<dbReference type="PANTHER" id="PTHR32179:SF3">
    <property type="entry name" value="NICOTINATE-NUCLEOTIDE PYROPHOSPHORYLASE [CARBOXYLATING]"/>
    <property type="match status" value="1"/>
</dbReference>
<evidence type="ECO:0000256" key="8">
    <source>
        <dbReference type="ARBA" id="ARBA00047445"/>
    </source>
</evidence>
<sequence length="285" mass="30645">MAMHEKLLSFLEEDISGGDITSEAVVPDVIASAVIVAKETGIIAGLKEAKILFEYFGLSVKIPVSDGSPVKQGDVVMEILGKAAAILTVERTALNIIGRMSGIATKTRKLSLAVSKQNPDVKIAGTRKTAPGLREFDKKAIILGGGDPHRYNLSDGYLIKDNHLMLCPLKEAIKKAREYTKYKKIEVEVESVKDAMTAADAGADIIMFDNMAPESISEALEELKGMGVRDFLTVEVSGGITEENILSYAGLGIDIISLGALTHSVRNFDVSLDMKPGLQKVKINI</sequence>
<evidence type="ECO:0000259" key="11">
    <source>
        <dbReference type="Pfam" id="PF01729"/>
    </source>
</evidence>
<comment type="subunit">
    <text evidence="4 9">Hexamer formed by 3 homodimers.</text>
</comment>
<evidence type="ECO:0000259" key="12">
    <source>
        <dbReference type="Pfam" id="PF02749"/>
    </source>
</evidence>
<reference evidence="13 14" key="1">
    <citation type="submission" date="2019-09" db="EMBL/GenBank/DDBJ databases">
        <title>The complete genome of Methanoplanus sp. FWC-SCC4.</title>
        <authorList>
            <person name="Chen S.-C."/>
            <person name="Zhou Y.-Z."/>
            <person name="Lai M.-C."/>
        </authorList>
    </citation>
    <scope>NUCLEOTIDE SEQUENCE [LARGE SCALE GENOMIC DNA]</scope>
    <source>
        <strain evidence="13 14">FWC-SCC4</strain>
    </source>
</reference>
<feature type="binding site" evidence="10">
    <location>
        <position position="150"/>
    </location>
    <ligand>
        <name>substrate</name>
    </ligand>
</feature>
<dbReference type="SUPFAM" id="SSF51690">
    <property type="entry name" value="Nicotinate/Quinolinate PRTase C-terminal domain-like"/>
    <property type="match status" value="1"/>
</dbReference>
<name>A0AA97FE38_9EURY</name>
<feature type="binding site" evidence="10">
    <location>
        <position position="91"/>
    </location>
    <ligand>
        <name>substrate</name>
    </ligand>
</feature>
<proteinExistence type="inferred from homology"/>
<feature type="binding site" evidence="10">
    <location>
        <begin position="126"/>
        <end position="128"/>
    </location>
    <ligand>
        <name>substrate</name>
    </ligand>
</feature>
<dbReference type="EC" id="2.4.2.19" evidence="9"/>
<dbReference type="InterPro" id="IPR022412">
    <property type="entry name" value="Quinolinate_PRibosylTrfase_N"/>
</dbReference>
<keyword evidence="14" id="KW-1185">Reference proteome</keyword>
<feature type="domain" description="Quinolinate phosphoribosyl transferase N-terminal" evidence="12">
    <location>
        <begin position="19"/>
        <end position="101"/>
    </location>
</feature>
<dbReference type="RefSeq" id="WP_317136630.1">
    <property type="nucleotide sequence ID" value="NZ_CP043875.1"/>
</dbReference>
<evidence type="ECO:0000256" key="6">
    <source>
        <dbReference type="ARBA" id="ARBA00022676"/>
    </source>
</evidence>
<protein>
    <recommendedName>
        <fullName evidence="9">Nicotinate-nucleotide pyrophosphorylase [carboxylating]</fullName>
        <ecNumber evidence="9">2.4.2.19</ecNumber>
    </recommendedName>
    <alternativeName>
        <fullName evidence="9">Quinolinate phosphoribosyltransferase [decarboxylating]</fullName>
    </alternativeName>
</protein>
<feature type="binding site" evidence="10">
    <location>
        <position position="160"/>
    </location>
    <ligand>
        <name>substrate</name>
    </ligand>
</feature>
<evidence type="ECO:0000256" key="4">
    <source>
        <dbReference type="ARBA" id="ARBA00011218"/>
    </source>
</evidence>
<keyword evidence="6 9" id="KW-0328">Glycosyltransferase</keyword>
<evidence type="ECO:0000313" key="13">
    <source>
        <dbReference type="EMBL" id="WOF17172.1"/>
    </source>
</evidence>
<comment type="pathway">
    <text evidence="2 9">Cofactor biosynthesis; NAD(+) biosynthesis; nicotinate D-ribonucleotide from quinolinate: step 1/1.</text>
</comment>
<keyword evidence="5 9" id="KW-0662">Pyridine nucleotide biosynthesis</keyword>
<feature type="domain" description="Quinolinate phosphoribosyl transferase C-terminal" evidence="11">
    <location>
        <begin position="103"/>
        <end position="273"/>
    </location>
</feature>
<dbReference type="PIRSF" id="PIRSF006250">
    <property type="entry name" value="NadC_ModD"/>
    <property type="match status" value="1"/>
</dbReference>
<dbReference type="FunFam" id="3.20.20.70:FF:000030">
    <property type="entry name" value="Nicotinate-nucleotide pyrophosphorylase, carboxylating"/>
    <property type="match status" value="1"/>
</dbReference>
<evidence type="ECO:0000256" key="3">
    <source>
        <dbReference type="ARBA" id="ARBA00009400"/>
    </source>
</evidence>
<evidence type="ECO:0000256" key="7">
    <source>
        <dbReference type="ARBA" id="ARBA00022679"/>
    </source>
</evidence>
<dbReference type="GO" id="GO:0004514">
    <property type="term" value="F:nicotinate-nucleotide diphosphorylase (carboxylating) activity"/>
    <property type="evidence" value="ECO:0007669"/>
    <property type="project" value="UniProtKB-EC"/>
</dbReference>
<evidence type="ECO:0000256" key="10">
    <source>
        <dbReference type="PIRSR" id="PIRSR006250-1"/>
    </source>
</evidence>
<dbReference type="InterPro" id="IPR004393">
    <property type="entry name" value="NadC"/>
</dbReference>
<feature type="binding site" evidence="10">
    <location>
        <position position="209"/>
    </location>
    <ligand>
        <name>substrate</name>
    </ligand>
</feature>
<dbReference type="Gene3D" id="3.90.1170.20">
    <property type="entry name" value="Quinolinate phosphoribosyl transferase, N-terminal domain"/>
    <property type="match status" value="1"/>
</dbReference>
<dbReference type="InterPro" id="IPR013785">
    <property type="entry name" value="Aldolase_TIM"/>
</dbReference>